<name>A0A6D2GCC7_SALER</name>
<sequence length="211" mass="23064">MQIVSVDIGSTWTKAALFAQEGDALTLVNHALTPTTTHHLADGFFASLNQVLNVADARPLLKNGDIQLKYSSSAKGGLAVAADGAGAINHPGIGESHRPTPLARKSPSITPINSTGMISPSWRPRRRTFCSSLAVLTAAKRATVWLTPTRWRNQRWTAPLFTPATATFRTRSRRFWAIKISLRWTIFCPISITPILTPRAKRFAMSSCRAS</sequence>
<dbReference type="Proteomes" id="UP000267858">
    <property type="component" value="Chromosome"/>
</dbReference>
<feature type="region of interest" description="Disordered" evidence="1">
    <location>
        <begin position="93"/>
        <end position="117"/>
    </location>
</feature>
<gene>
    <name evidence="2" type="ORF">NCTC5773_03427</name>
</gene>
<dbReference type="Pfam" id="PF13941">
    <property type="entry name" value="MutL"/>
    <property type="match status" value="1"/>
</dbReference>
<organism evidence="2 3">
    <name type="scientific">Salmonella enterica subsp. salamae</name>
    <dbReference type="NCBI Taxonomy" id="59202"/>
    <lineage>
        <taxon>Bacteria</taxon>
        <taxon>Pseudomonadati</taxon>
        <taxon>Pseudomonadota</taxon>
        <taxon>Gammaproteobacteria</taxon>
        <taxon>Enterobacterales</taxon>
        <taxon>Enterobacteriaceae</taxon>
        <taxon>Salmonella</taxon>
    </lineage>
</organism>
<reference evidence="2 3" key="1">
    <citation type="submission" date="2018-12" db="EMBL/GenBank/DDBJ databases">
        <authorList>
            <consortium name="Pathogen Informatics"/>
        </authorList>
    </citation>
    <scope>NUCLEOTIDE SEQUENCE [LARGE SCALE GENOMIC DNA]</scope>
    <source>
        <strain evidence="2 3">NCTC5773</strain>
    </source>
</reference>
<protein>
    <recommendedName>
        <fullName evidence="4">Glutamate mutase</fullName>
    </recommendedName>
</protein>
<evidence type="ECO:0008006" key="4">
    <source>
        <dbReference type="Google" id="ProtNLM"/>
    </source>
</evidence>
<evidence type="ECO:0000256" key="1">
    <source>
        <dbReference type="SAM" id="MobiDB-lite"/>
    </source>
</evidence>
<dbReference type="AlphaFoldDB" id="A0A6D2GCC7"/>
<dbReference type="EMBL" id="LR134141">
    <property type="protein sequence ID" value="VEA04874.1"/>
    <property type="molecule type" value="Genomic_DNA"/>
</dbReference>
<evidence type="ECO:0000313" key="2">
    <source>
        <dbReference type="EMBL" id="VEA04874.1"/>
    </source>
</evidence>
<evidence type="ECO:0000313" key="3">
    <source>
        <dbReference type="Proteomes" id="UP000267858"/>
    </source>
</evidence>
<feature type="compositionally biased region" description="Polar residues" evidence="1">
    <location>
        <begin position="107"/>
        <end position="117"/>
    </location>
</feature>
<accession>A0A6D2GCC7</accession>
<proteinExistence type="predicted"/>
<dbReference type="InterPro" id="IPR006230">
    <property type="entry name" value="MutL"/>
</dbReference>